<dbReference type="EMBL" id="JBHUDG010000014">
    <property type="protein sequence ID" value="MFD1630118.1"/>
    <property type="molecule type" value="Genomic_DNA"/>
</dbReference>
<dbReference type="InterPro" id="IPR021958">
    <property type="entry name" value="DUF3575"/>
</dbReference>
<keyword evidence="2" id="KW-1185">Reference proteome</keyword>
<gene>
    <name evidence="1" type="ORF">ACFSAH_09525</name>
</gene>
<evidence type="ECO:0000313" key="2">
    <source>
        <dbReference type="Proteomes" id="UP001597118"/>
    </source>
</evidence>
<evidence type="ECO:0000313" key="1">
    <source>
        <dbReference type="EMBL" id="MFD1630118.1"/>
    </source>
</evidence>
<proteinExistence type="predicted"/>
<name>A0ABW4IBK6_9SPHI</name>
<accession>A0ABW4IBK6</accession>
<dbReference type="Pfam" id="PF12099">
    <property type="entry name" value="DUF3575"/>
    <property type="match status" value="1"/>
</dbReference>
<dbReference type="RefSeq" id="WP_379662496.1">
    <property type="nucleotide sequence ID" value="NZ_JBHUDG010000014.1"/>
</dbReference>
<reference evidence="2" key="1">
    <citation type="journal article" date="2019" name="Int. J. Syst. Evol. Microbiol.">
        <title>The Global Catalogue of Microorganisms (GCM) 10K type strain sequencing project: providing services to taxonomists for standard genome sequencing and annotation.</title>
        <authorList>
            <consortium name="The Broad Institute Genomics Platform"/>
            <consortium name="The Broad Institute Genome Sequencing Center for Infectious Disease"/>
            <person name="Wu L."/>
            <person name="Ma J."/>
        </authorList>
    </citation>
    <scope>NUCLEOTIDE SEQUENCE [LARGE SCALE GENOMIC DNA]</scope>
    <source>
        <strain evidence="2">CCUG 53762</strain>
    </source>
</reference>
<protein>
    <submittedName>
        <fullName evidence="1">DUF3575 domain-containing protein</fullName>
    </submittedName>
</protein>
<dbReference type="Proteomes" id="UP001597118">
    <property type="component" value="Unassembled WGS sequence"/>
</dbReference>
<comment type="caution">
    <text evidence="1">The sequence shown here is derived from an EMBL/GenBank/DDBJ whole genome shotgun (WGS) entry which is preliminary data.</text>
</comment>
<organism evidence="1 2">
    <name type="scientific">Pseudopedobacter beijingensis</name>
    <dbReference type="NCBI Taxonomy" id="1207056"/>
    <lineage>
        <taxon>Bacteria</taxon>
        <taxon>Pseudomonadati</taxon>
        <taxon>Bacteroidota</taxon>
        <taxon>Sphingobacteriia</taxon>
        <taxon>Sphingobacteriales</taxon>
        <taxon>Sphingobacteriaceae</taxon>
        <taxon>Pseudopedobacter</taxon>
    </lineage>
</organism>
<sequence length="178" mass="19388">MKKLLLIAVIFTAMYFKGYAQSEKNTIKINPISALLRTGSIFYEHKLSDQTSAQLGLAYTGMKLSDTKFSGLALTPEFRFYPKQNAINGLYTAAFLRYQDYKVKDDASGAKGSYSSMGGGILLGRQWVYNSAFTLDIFFGPSINSGKVKADDGSAEPEISHGIDGFGLRAGISLGFAF</sequence>